<reference evidence="2" key="1">
    <citation type="submission" date="2016-02" db="EMBL/GenBank/DDBJ databases">
        <authorList>
            <person name="Wibberg D."/>
        </authorList>
    </citation>
    <scope>NUCLEOTIDE SEQUENCE [LARGE SCALE GENOMIC DNA]</scope>
</reference>
<name>A0A1C3NVC5_9ACTN</name>
<dbReference type="Proteomes" id="UP000199013">
    <property type="component" value="Unassembled WGS sequence"/>
</dbReference>
<evidence type="ECO:0000313" key="1">
    <source>
        <dbReference type="EMBL" id="SBW19341.1"/>
    </source>
</evidence>
<evidence type="ECO:0000313" key="2">
    <source>
        <dbReference type="Proteomes" id="UP000199013"/>
    </source>
</evidence>
<keyword evidence="2" id="KW-1185">Reference proteome</keyword>
<gene>
    <name evidence="1" type="ORF">FDG2_1253</name>
</gene>
<organism evidence="1 2">
    <name type="scientific">Candidatus Protofrankia californiensis</name>
    <dbReference type="NCBI Taxonomy" id="1839754"/>
    <lineage>
        <taxon>Bacteria</taxon>
        <taxon>Bacillati</taxon>
        <taxon>Actinomycetota</taxon>
        <taxon>Actinomycetes</taxon>
        <taxon>Frankiales</taxon>
        <taxon>Frankiaceae</taxon>
        <taxon>Protofrankia</taxon>
    </lineage>
</organism>
<proteinExistence type="predicted"/>
<protein>
    <submittedName>
        <fullName evidence="1">Uncharacterized protein</fullName>
    </submittedName>
</protein>
<dbReference type="EMBL" id="FLUV01000528">
    <property type="protein sequence ID" value="SBW19341.1"/>
    <property type="molecule type" value="Genomic_DNA"/>
</dbReference>
<accession>A0A1C3NVC5</accession>
<sequence>MISRTIQRVLLKPCCDMVSMTIALYEIPNYFVIFGPYQAQQKRGDKAGSVPSGGTVEYYGEIFVGRFRDDAKDFSDSWRTFDQVLVVTFGERLGITAVRKRFAPDSSLRHQGKVISFKLGKNPGILEAVAVGLFSRP</sequence>
<dbReference type="AlphaFoldDB" id="A0A1C3NVC5"/>